<comment type="caution">
    <text evidence="2">The sequence shown here is derived from an EMBL/GenBank/DDBJ whole genome shotgun (WGS) entry which is preliminary data.</text>
</comment>
<dbReference type="RefSeq" id="WP_311721056.1">
    <property type="nucleotide sequence ID" value="NZ_JAVREZ010000305.1"/>
</dbReference>
<protein>
    <submittedName>
        <fullName evidence="2">NAD(P)-binding domain-containing protein</fullName>
    </submittedName>
</protein>
<dbReference type="InterPro" id="IPR036291">
    <property type="entry name" value="NAD(P)-bd_dom_sf"/>
</dbReference>
<keyword evidence="3" id="KW-1185">Reference proteome</keyword>
<evidence type="ECO:0000259" key="1">
    <source>
        <dbReference type="Pfam" id="PF03446"/>
    </source>
</evidence>
<accession>A0ABU2VTB7</accession>
<dbReference type="Gene3D" id="3.40.50.720">
    <property type="entry name" value="NAD(P)-binding Rossmann-like Domain"/>
    <property type="match status" value="1"/>
</dbReference>
<feature type="non-terminal residue" evidence="2">
    <location>
        <position position="97"/>
    </location>
</feature>
<dbReference type="PANTHER" id="PTHR43060:SF15">
    <property type="entry name" value="3-HYDROXYISOBUTYRATE DEHYDROGENASE-LIKE 1, MITOCHONDRIAL-RELATED"/>
    <property type="match status" value="1"/>
</dbReference>
<dbReference type="Proteomes" id="UP001183824">
    <property type="component" value="Unassembled WGS sequence"/>
</dbReference>
<sequence>MTRAIGFIGAGQLGEPMVARLLGAGHSVLAYSRREEVRARLAASGARLAGSVAELASQSDILLSCLFSDLQLRETGWGPDGFIANAKSGSVFVSHTT</sequence>
<dbReference type="PANTHER" id="PTHR43060">
    <property type="entry name" value="3-HYDROXYISOBUTYRATE DEHYDROGENASE-LIKE 1, MITOCHONDRIAL-RELATED"/>
    <property type="match status" value="1"/>
</dbReference>
<feature type="domain" description="6-phosphogluconate dehydrogenase NADP-binding" evidence="1">
    <location>
        <begin position="5"/>
        <end position="97"/>
    </location>
</feature>
<dbReference type="SUPFAM" id="SSF51735">
    <property type="entry name" value="NAD(P)-binding Rossmann-fold domains"/>
    <property type="match status" value="1"/>
</dbReference>
<reference evidence="3" key="1">
    <citation type="submission" date="2023-07" db="EMBL/GenBank/DDBJ databases">
        <title>30 novel species of actinomycetes from the DSMZ collection.</title>
        <authorList>
            <person name="Nouioui I."/>
        </authorList>
    </citation>
    <scope>NUCLEOTIDE SEQUENCE [LARGE SCALE GENOMIC DNA]</scope>
    <source>
        <strain evidence="3">DSM 41640</strain>
    </source>
</reference>
<gene>
    <name evidence="2" type="ORF">RNB18_52005</name>
</gene>
<proteinExistence type="predicted"/>
<dbReference type="InterPro" id="IPR006115">
    <property type="entry name" value="6PGDH_NADP-bd"/>
</dbReference>
<evidence type="ECO:0000313" key="3">
    <source>
        <dbReference type="Proteomes" id="UP001183824"/>
    </source>
</evidence>
<dbReference type="Pfam" id="PF03446">
    <property type="entry name" value="NAD_binding_2"/>
    <property type="match status" value="1"/>
</dbReference>
<name>A0ABU2VTB7_9ACTN</name>
<organism evidence="2 3">
    <name type="scientific">Streptomyces doebereineriae</name>
    <dbReference type="NCBI Taxonomy" id="3075528"/>
    <lineage>
        <taxon>Bacteria</taxon>
        <taxon>Bacillati</taxon>
        <taxon>Actinomycetota</taxon>
        <taxon>Actinomycetes</taxon>
        <taxon>Kitasatosporales</taxon>
        <taxon>Streptomycetaceae</taxon>
        <taxon>Streptomyces</taxon>
    </lineage>
</organism>
<dbReference type="EMBL" id="JAVREZ010000305">
    <property type="protein sequence ID" value="MDT0488579.1"/>
    <property type="molecule type" value="Genomic_DNA"/>
</dbReference>
<evidence type="ECO:0000313" key="2">
    <source>
        <dbReference type="EMBL" id="MDT0488579.1"/>
    </source>
</evidence>